<comment type="similarity">
    <text evidence="1">Belongs to the LytR/CpsA/Psr (LCP) family.</text>
</comment>
<dbReference type="GeneID" id="84904343"/>
<evidence type="ECO:0000259" key="4">
    <source>
        <dbReference type="Pfam" id="PF03816"/>
    </source>
</evidence>
<feature type="domain" description="Cell envelope-related transcriptional attenuator" evidence="4">
    <location>
        <begin position="114"/>
        <end position="260"/>
    </location>
</feature>
<feature type="compositionally biased region" description="Polar residues" evidence="2">
    <location>
        <begin position="384"/>
        <end position="395"/>
    </location>
</feature>
<dbReference type="EMBL" id="ACFE01000002">
    <property type="protein sequence ID" value="EEE17245.1"/>
    <property type="molecule type" value="Genomic_DNA"/>
</dbReference>
<dbReference type="Pfam" id="PF03816">
    <property type="entry name" value="LytR_cpsA_psr"/>
    <property type="match status" value="1"/>
</dbReference>
<dbReference type="InterPro" id="IPR050922">
    <property type="entry name" value="LytR/CpsA/Psr_CW_biosynth"/>
</dbReference>
<sequence length="395" mass="43444">MSSRADKTPKKNAAEVRGVSRFSRVSAGDYQQRRKKTARRSIAKRALLTTLLSIVVMTVVAAVLWTVSIQIRLNNPRVINDDLRSSLKEQSVNSDPYYVLLLGTDGRPGETEYRADSIILARVDPVQKRVTLLSIPRDTYVTWKGSQMKINAVHFYDGAAGMVQIVNELCGVKISHYAEVNFDGLAGITNAVGGVTVDVDQYMRDTENFSGVTELYAGRQTLNGEQALFYTRCRYAFVDSDYTRMRHQRTFIKALLSQILSSGDPVKIASIINSVADMVVTDLSVSDAISLASQMVGLNAESGIYTAYVPSTPETIGDQSYVIADDDALAEMMKLIDQGKDPSKLNDKTDAEADKEAKEGGSSSEEETQKTHSERSTSTEHTDNPVTVNSEDILQ</sequence>
<feature type="transmembrane region" description="Helical" evidence="3">
    <location>
        <begin position="46"/>
        <end position="67"/>
    </location>
</feature>
<feature type="compositionally biased region" description="Basic and acidic residues" evidence="2">
    <location>
        <begin position="339"/>
        <end position="359"/>
    </location>
</feature>
<dbReference type="InterPro" id="IPR004474">
    <property type="entry name" value="LytR_CpsA_psr"/>
</dbReference>
<dbReference type="NCBIfam" id="TIGR00350">
    <property type="entry name" value="lytR_cpsA_psr"/>
    <property type="match status" value="1"/>
</dbReference>
<feature type="region of interest" description="Disordered" evidence="2">
    <location>
        <begin position="339"/>
        <end position="395"/>
    </location>
</feature>
<protein>
    <submittedName>
        <fullName evidence="5">Cell envelope-like function transcriptional attenuator common domain protein</fullName>
    </submittedName>
</protein>
<dbReference type="PANTHER" id="PTHR33392:SF6">
    <property type="entry name" value="POLYISOPRENYL-TEICHOIC ACID--PEPTIDOGLYCAN TEICHOIC ACID TRANSFERASE TAGU"/>
    <property type="match status" value="1"/>
</dbReference>
<name>B9CLE3_LANR4</name>
<dbReference type="AlphaFoldDB" id="B9CLE3"/>
<evidence type="ECO:0000256" key="2">
    <source>
        <dbReference type="SAM" id="MobiDB-lite"/>
    </source>
</evidence>
<dbReference type="RefSeq" id="WP_003148985.1">
    <property type="nucleotide sequence ID" value="NZ_ACFE01000002.1"/>
</dbReference>
<dbReference type="STRING" id="1383.IV60_GL000531"/>
<keyword evidence="3" id="KW-0472">Membrane</keyword>
<dbReference type="eggNOG" id="COG1316">
    <property type="taxonomic scope" value="Bacteria"/>
</dbReference>
<keyword evidence="3" id="KW-0812">Transmembrane</keyword>
<reference evidence="5 6" key="1">
    <citation type="submission" date="2009-01" db="EMBL/GenBank/DDBJ databases">
        <authorList>
            <person name="Madupu R."/>
            <person name="Sebastian Y."/>
            <person name="Durkin A.S."/>
            <person name="Torralba M."/>
            <person name="Methe B."/>
            <person name="Sutton G.G."/>
            <person name="Strausberg R.L."/>
            <person name="Nelson K.E."/>
        </authorList>
    </citation>
    <scope>NUCLEOTIDE SEQUENCE [LARGE SCALE GENOMIC DNA]</scope>
    <source>
        <strain evidence="5 6">ATCC 49626</strain>
    </source>
</reference>
<evidence type="ECO:0000313" key="5">
    <source>
        <dbReference type="EMBL" id="EEE17245.1"/>
    </source>
</evidence>
<organism evidence="5 6">
    <name type="scientific">Lancefieldella rimae (strain ATCC 49626 / DSM 7090 / CCUG 31168 / NBRC 15546 / VPI D140H-11A)</name>
    <name type="common">Atopobium rimae</name>
    <dbReference type="NCBI Taxonomy" id="553184"/>
    <lineage>
        <taxon>Bacteria</taxon>
        <taxon>Bacillati</taxon>
        <taxon>Actinomycetota</taxon>
        <taxon>Coriobacteriia</taxon>
        <taxon>Coriobacteriales</taxon>
        <taxon>Atopobiaceae</taxon>
        <taxon>Lancefieldella</taxon>
    </lineage>
</organism>
<evidence type="ECO:0000256" key="1">
    <source>
        <dbReference type="ARBA" id="ARBA00006068"/>
    </source>
</evidence>
<dbReference type="PANTHER" id="PTHR33392">
    <property type="entry name" value="POLYISOPRENYL-TEICHOIC ACID--PEPTIDOGLYCAN TEICHOIC ACID TRANSFERASE TAGU"/>
    <property type="match status" value="1"/>
</dbReference>
<accession>B9CLE3</accession>
<dbReference type="Gene3D" id="3.40.630.190">
    <property type="entry name" value="LCP protein"/>
    <property type="match status" value="1"/>
</dbReference>
<comment type="caution">
    <text evidence="5">The sequence shown here is derived from an EMBL/GenBank/DDBJ whole genome shotgun (WGS) entry which is preliminary data.</text>
</comment>
<gene>
    <name evidence="5" type="ORF">ATORI0001_1117</name>
</gene>
<feature type="compositionally biased region" description="Basic and acidic residues" evidence="2">
    <location>
        <begin position="367"/>
        <end position="383"/>
    </location>
</feature>
<evidence type="ECO:0000256" key="3">
    <source>
        <dbReference type="SAM" id="Phobius"/>
    </source>
</evidence>
<keyword evidence="3" id="KW-1133">Transmembrane helix</keyword>
<evidence type="ECO:0000313" key="6">
    <source>
        <dbReference type="Proteomes" id="UP000004070"/>
    </source>
</evidence>
<dbReference type="Proteomes" id="UP000004070">
    <property type="component" value="Unassembled WGS sequence"/>
</dbReference>
<proteinExistence type="inferred from homology"/>